<keyword evidence="1" id="KW-0812">Transmembrane</keyword>
<comment type="caution">
    <text evidence="2">The sequence shown here is derived from an EMBL/GenBank/DDBJ whole genome shotgun (WGS) entry which is preliminary data.</text>
</comment>
<feature type="transmembrane region" description="Helical" evidence="1">
    <location>
        <begin position="65"/>
        <end position="83"/>
    </location>
</feature>
<keyword evidence="1" id="KW-1133">Transmembrane helix</keyword>
<feature type="transmembrane region" description="Helical" evidence="1">
    <location>
        <begin position="89"/>
        <end position="108"/>
    </location>
</feature>
<feature type="transmembrane region" description="Helical" evidence="1">
    <location>
        <begin position="7"/>
        <end position="26"/>
    </location>
</feature>
<evidence type="ECO:0000313" key="2">
    <source>
        <dbReference type="EMBL" id="MDZ5607625.1"/>
    </source>
</evidence>
<evidence type="ECO:0000256" key="1">
    <source>
        <dbReference type="SAM" id="Phobius"/>
    </source>
</evidence>
<organism evidence="2 3">
    <name type="scientific">Bacillus bingmayongensis</name>
    <dbReference type="NCBI Taxonomy" id="1150157"/>
    <lineage>
        <taxon>Bacteria</taxon>
        <taxon>Bacillati</taxon>
        <taxon>Bacillota</taxon>
        <taxon>Bacilli</taxon>
        <taxon>Bacillales</taxon>
        <taxon>Bacillaceae</taxon>
        <taxon>Bacillus</taxon>
    </lineage>
</organism>
<evidence type="ECO:0000313" key="3">
    <source>
        <dbReference type="Proteomes" id="UP001291930"/>
    </source>
</evidence>
<accession>A0ABU5JVZ8</accession>
<feature type="transmembrane region" description="Helical" evidence="1">
    <location>
        <begin position="32"/>
        <end position="53"/>
    </location>
</feature>
<dbReference type="Pfam" id="PF10823">
    <property type="entry name" value="DUF2568"/>
    <property type="match status" value="1"/>
</dbReference>
<sequence>MLQEMNVALRFVLELCSFGTIGYWGFRMGKMPAIKISFAIILPLIVAIIWGLFGALGTTWRLQDTLHLVLEIMIFGLGVIALYHLKYVTLATVLAVIIIINSSLMYIWEQ</sequence>
<name>A0ABU5JVZ8_9BACI</name>
<protein>
    <submittedName>
        <fullName evidence="2">YrdB family protein</fullName>
    </submittedName>
</protein>
<gene>
    <name evidence="2" type="ORF">U2I54_11090</name>
</gene>
<dbReference type="Proteomes" id="UP001291930">
    <property type="component" value="Unassembled WGS sequence"/>
</dbReference>
<reference evidence="3" key="1">
    <citation type="submission" date="2023-11" db="EMBL/GenBank/DDBJ databases">
        <title>Genome Sequence of Bacillus pseudomycoides stain BUPM19.</title>
        <authorList>
            <person name="Farhat A."/>
        </authorList>
    </citation>
    <scope>NUCLEOTIDE SEQUENCE [LARGE SCALE GENOMIC DNA]</scope>
    <source>
        <strain evidence="3">BUPM19</strain>
    </source>
</reference>
<dbReference type="EMBL" id="JAXOVW010000019">
    <property type="protein sequence ID" value="MDZ5607625.1"/>
    <property type="molecule type" value="Genomic_DNA"/>
</dbReference>
<keyword evidence="3" id="KW-1185">Reference proteome</keyword>
<dbReference type="InterPro" id="IPR021214">
    <property type="entry name" value="DUF2568"/>
</dbReference>
<keyword evidence="1" id="KW-0472">Membrane</keyword>
<proteinExistence type="predicted"/>
<dbReference type="RefSeq" id="WP_374217688.1">
    <property type="nucleotide sequence ID" value="NZ_JAXOVW010000019.1"/>
</dbReference>